<evidence type="ECO:0000256" key="8">
    <source>
        <dbReference type="ARBA" id="ARBA00023170"/>
    </source>
</evidence>
<dbReference type="PANTHER" id="PTHR24061">
    <property type="entry name" value="CALCIUM-SENSING RECEPTOR-RELATED"/>
    <property type="match status" value="1"/>
</dbReference>
<keyword evidence="3 11" id="KW-0812">Transmembrane</keyword>
<keyword evidence="5 11" id="KW-1133">Transmembrane helix</keyword>
<dbReference type="InterPro" id="IPR011500">
    <property type="entry name" value="GPCR_3_9-Cys_dom"/>
</dbReference>
<name>A0ABM3ZDX8_PANGU</name>
<dbReference type="GeneID" id="117668035"/>
<protein>
    <submittedName>
        <fullName evidence="14">Vomeronasal type-2 receptor 26-like</fullName>
    </submittedName>
</protein>
<dbReference type="Proteomes" id="UP001652622">
    <property type="component" value="Unplaced"/>
</dbReference>
<feature type="domain" description="G-protein coupled receptors family 3 profile" evidence="12">
    <location>
        <begin position="542"/>
        <end position="695"/>
    </location>
</feature>
<sequence length="703" mass="79382">MIRALDSHKLGIMLLERNFQHIFAILIAIEEINQNSLLLPNITLGYSIYENCFSTRTTYEAIIDILSSSHGMVPNFKCGREDSPLAVIQGGDFETFFQMATMLSIYKIPQLTYGFVNHILSDKAQFPSSFWMSPKETPQYVGIMKLLLHFQWTWIGLVAPKHDGGDWFMKTIETMVFRSGICVAFTFKVPQIHIEKLNDFYEVFSRFDALLTHWTSKVLIYYGDLDTMLLLPLMLSNIEEANQTPLGKVWISTALWGFTLSTTFRYWDIKPFHGALTFSIQGNQRSEFHDLILIQDDSLESIWSEMFDFHDSNYRLSRKTWKRGLVRRNMAGFLPGWPEKGMSPESYNIYHAVYAVAHALQDIFTSLSSHVVIPREDKVDLPNLLQPWQLHPFLKTVCFNTIIGEEIFFDEDGELVANYDIVNLAVFPNKSAVRKTVGKLDLTRSTGLVMSIQEEAVVWPSSFNQTRPRSVCTERCQPGYRKVIPEGRQVCCHDCAPCRGGTISTQTDAVDCHECAKDQYPNYGRDQCIPKIIVFLAYDECLGITLSFFALCLSLATVLILGIFIKYLDTPLVKANNQKLTYTILISLLLCSLSSFLFIGPPHKVSCLLRQTAFSIIFSIAVSAVLAKTLTVVLAFMATKPGNKMNKCLGKNLAMAVVLTGSIIQCGICVTWIGISPPFPELDTDSQIGQLPESCQEVSMKPS</sequence>
<evidence type="ECO:0000259" key="12">
    <source>
        <dbReference type="PROSITE" id="PS50259"/>
    </source>
</evidence>
<dbReference type="PRINTS" id="PR01535">
    <property type="entry name" value="VOMERONASL2R"/>
</dbReference>
<dbReference type="InterPro" id="IPR001828">
    <property type="entry name" value="ANF_lig-bd_rcpt"/>
</dbReference>
<dbReference type="Pfam" id="PF07562">
    <property type="entry name" value="NCD3G"/>
    <property type="match status" value="1"/>
</dbReference>
<evidence type="ECO:0000256" key="9">
    <source>
        <dbReference type="ARBA" id="ARBA00023180"/>
    </source>
</evidence>
<dbReference type="InterPro" id="IPR038550">
    <property type="entry name" value="GPCR_3_9-Cys_sf"/>
</dbReference>
<evidence type="ECO:0000256" key="3">
    <source>
        <dbReference type="ARBA" id="ARBA00022692"/>
    </source>
</evidence>
<evidence type="ECO:0000256" key="4">
    <source>
        <dbReference type="ARBA" id="ARBA00022729"/>
    </source>
</evidence>
<keyword evidence="9" id="KW-0325">Glycoprotein</keyword>
<evidence type="ECO:0000256" key="5">
    <source>
        <dbReference type="ARBA" id="ARBA00022989"/>
    </source>
</evidence>
<reference evidence="14" key="1">
    <citation type="submission" date="2025-08" db="UniProtKB">
        <authorList>
            <consortium name="RefSeq"/>
        </authorList>
    </citation>
    <scope>IDENTIFICATION</scope>
    <source>
        <tissue evidence="14">Blood</tissue>
    </source>
</reference>
<dbReference type="InterPro" id="IPR000068">
    <property type="entry name" value="GPCR_3_Ca_sens_rcpt-rel"/>
</dbReference>
<keyword evidence="8" id="KW-0675">Receptor</keyword>
<dbReference type="PROSITE" id="PS50259">
    <property type="entry name" value="G_PROTEIN_RECEP_F3_4"/>
    <property type="match status" value="1"/>
</dbReference>
<evidence type="ECO:0000256" key="11">
    <source>
        <dbReference type="SAM" id="Phobius"/>
    </source>
</evidence>
<organism evidence="13 14">
    <name type="scientific">Pantherophis guttatus</name>
    <name type="common">Corn snake</name>
    <name type="synonym">Elaphe guttata</name>
    <dbReference type="NCBI Taxonomy" id="94885"/>
    <lineage>
        <taxon>Eukaryota</taxon>
        <taxon>Metazoa</taxon>
        <taxon>Chordata</taxon>
        <taxon>Craniata</taxon>
        <taxon>Vertebrata</taxon>
        <taxon>Euteleostomi</taxon>
        <taxon>Lepidosauria</taxon>
        <taxon>Squamata</taxon>
        <taxon>Bifurcata</taxon>
        <taxon>Unidentata</taxon>
        <taxon>Episquamata</taxon>
        <taxon>Toxicofera</taxon>
        <taxon>Serpentes</taxon>
        <taxon>Colubroidea</taxon>
        <taxon>Colubridae</taxon>
        <taxon>Colubrinae</taxon>
        <taxon>Pantherophis</taxon>
    </lineage>
</organism>
<feature type="transmembrane region" description="Helical" evidence="11">
    <location>
        <begin position="612"/>
        <end position="637"/>
    </location>
</feature>
<dbReference type="Pfam" id="PF01094">
    <property type="entry name" value="ANF_receptor"/>
    <property type="match status" value="1"/>
</dbReference>
<evidence type="ECO:0000256" key="7">
    <source>
        <dbReference type="ARBA" id="ARBA00023136"/>
    </source>
</evidence>
<dbReference type="InterPro" id="IPR004073">
    <property type="entry name" value="GPCR_3_vmron_rcpt_2"/>
</dbReference>
<keyword evidence="4" id="KW-0732">Signal</keyword>
<dbReference type="InterPro" id="IPR028082">
    <property type="entry name" value="Peripla_BP_I"/>
</dbReference>
<dbReference type="InterPro" id="IPR017978">
    <property type="entry name" value="GPCR_3_C"/>
</dbReference>
<evidence type="ECO:0000256" key="10">
    <source>
        <dbReference type="ARBA" id="ARBA00023224"/>
    </source>
</evidence>
<keyword evidence="13" id="KW-1185">Reference proteome</keyword>
<dbReference type="Gene3D" id="2.10.50.30">
    <property type="entry name" value="GPCR, family 3, nine cysteines domain"/>
    <property type="match status" value="1"/>
</dbReference>
<keyword evidence="7 11" id="KW-0472">Membrane</keyword>
<keyword evidence="6" id="KW-0297">G-protein coupled receptor</keyword>
<gene>
    <name evidence="14" type="primary">LOC117668035</name>
</gene>
<dbReference type="RefSeq" id="XP_060546580.1">
    <property type="nucleotide sequence ID" value="XM_060690597.1"/>
</dbReference>
<dbReference type="Gene3D" id="3.40.50.2300">
    <property type="match status" value="2"/>
</dbReference>
<keyword evidence="10" id="KW-0807">Transducer</keyword>
<dbReference type="Pfam" id="PF00003">
    <property type="entry name" value="7tm_3"/>
    <property type="match status" value="1"/>
</dbReference>
<evidence type="ECO:0000313" key="14">
    <source>
        <dbReference type="RefSeq" id="XP_060546580.1"/>
    </source>
</evidence>
<dbReference type="InterPro" id="IPR000337">
    <property type="entry name" value="GPCR_3"/>
</dbReference>
<evidence type="ECO:0000256" key="2">
    <source>
        <dbReference type="ARBA" id="ARBA00022475"/>
    </source>
</evidence>
<accession>A0ABM3ZDX8</accession>
<keyword evidence="2" id="KW-1003">Cell membrane</keyword>
<feature type="transmembrane region" description="Helical" evidence="11">
    <location>
        <begin position="546"/>
        <end position="568"/>
    </location>
</feature>
<dbReference type="PANTHER" id="PTHR24061:SF599">
    <property type="entry name" value="G-PROTEIN COUPLED RECEPTORS FAMILY 3 PROFILE DOMAIN-CONTAINING PROTEIN"/>
    <property type="match status" value="1"/>
</dbReference>
<dbReference type="PRINTS" id="PR00248">
    <property type="entry name" value="GPCRMGR"/>
</dbReference>
<comment type="subcellular location">
    <subcellularLocation>
        <location evidence="1">Cell membrane</location>
        <topology evidence="1">Multi-pass membrane protein</topology>
    </subcellularLocation>
</comment>
<evidence type="ECO:0000256" key="1">
    <source>
        <dbReference type="ARBA" id="ARBA00004651"/>
    </source>
</evidence>
<evidence type="ECO:0000256" key="6">
    <source>
        <dbReference type="ARBA" id="ARBA00023040"/>
    </source>
</evidence>
<feature type="transmembrane region" description="Helical" evidence="11">
    <location>
        <begin position="649"/>
        <end position="675"/>
    </location>
</feature>
<feature type="transmembrane region" description="Helical" evidence="11">
    <location>
        <begin position="580"/>
        <end position="600"/>
    </location>
</feature>
<proteinExistence type="predicted"/>
<dbReference type="SUPFAM" id="SSF53822">
    <property type="entry name" value="Periplasmic binding protein-like I"/>
    <property type="match status" value="1"/>
</dbReference>
<evidence type="ECO:0000313" key="13">
    <source>
        <dbReference type="Proteomes" id="UP001652622"/>
    </source>
</evidence>